<dbReference type="EMBL" id="AP027731">
    <property type="protein sequence ID" value="BDZ47200.1"/>
    <property type="molecule type" value="Genomic_DNA"/>
</dbReference>
<dbReference type="RefSeq" id="WP_286277152.1">
    <property type="nucleotide sequence ID" value="NZ_AP027731.1"/>
</dbReference>
<organism evidence="1 2">
    <name type="scientific">Naasia aerilata</name>
    <dbReference type="NCBI Taxonomy" id="1162966"/>
    <lineage>
        <taxon>Bacteria</taxon>
        <taxon>Bacillati</taxon>
        <taxon>Actinomycetota</taxon>
        <taxon>Actinomycetes</taxon>
        <taxon>Micrococcales</taxon>
        <taxon>Microbacteriaceae</taxon>
        <taxon>Naasia</taxon>
    </lineage>
</organism>
<name>A0ABM8GFS3_9MICO</name>
<protein>
    <submittedName>
        <fullName evidence="1">Amidohydrolase</fullName>
    </submittedName>
</protein>
<dbReference type="PANTHER" id="PTHR30575:SF0">
    <property type="entry name" value="XAA-ARG DIPEPTIDASE"/>
    <property type="match status" value="1"/>
</dbReference>
<evidence type="ECO:0000313" key="1">
    <source>
        <dbReference type="EMBL" id="BDZ47200.1"/>
    </source>
</evidence>
<dbReference type="SUPFAM" id="SSF53187">
    <property type="entry name" value="Zn-dependent exopeptidases"/>
    <property type="match status" value="1"/>
</dbReference>
<dbReference type="Gene3D" id="3.40.630.10">
    <property type="entry name" value="Zn peptidases"/>
    <property type="match status" value="1"/>
</dbReference>
<gene>
    <name evidence="1" type="ORF">GCM10025866_31090</name>
</gene>
<evidence type="ECO:0000313" key="2">
    <source>
        <dbReference type="Proteomes" id="UP001321498"/>
    </source>
</evidence>
<dbReference type="InterPro" id="IPR002933">
    <property type="entry name" value="Peptidase_M20"/>
</dbReference>
<dbReference type="PANTHER" id="PTHR30575">
    <property type="entry name" value="PEPTIDASE M20"/>
    <property type="match status" value="1"/>
</dbReference>
<dbReference type="Proteomes" id="UP001321498">
    <property type="component" value="Chromosome"/>
</dbReference>
<dbReference type="InterPro" id="IPR052030">
    <property type="entry name" value="Peptidase_M20/M20A_hydrolases"/>
</dbReference>
<dbReference type="Pfam" id="PF01546">
    <property type="entry name" value="Peptidase_M20"/>
    <property type="match status" value="1"/>
</dbReference>
<reference evidence="2" key="1">
    <citation type="journal article" date="2019" name="Int. J. Syst. Evol. Microbiol.">
        <title>The Global Catalogue of Microorganisms (GCM) 10K type strain sequencing project: providing services to taxonomists for standard genome sequencing and annotation.</title>
        <authorList>
            <consortium name="The Broad Institute Genomics Platform"/>
            <consortium name="The Broad Institute Genome Sequencing Center for Infectious Disease"/>
            <person name="Wu L."/>
            <person name="Ma J."/>
        </authorList>
    </citation>
    <scope>NUCLEOTIDE SEQUENCE [LARGE SCALE GENOMIC DNA]</scope>
    <source>
        <strain evidence="2">NBRC 108725</strain>
    </source>
</reference>
<accession>A0ABM8GFS3</accession>
<keyword evidence="2" id="KW-1185">Reference proteome</keyword>
<proteinExistence type="predicted"/>
<sequence length="374" mass="39463">MSSASDRDVLNAVAAREPDIRAVSEFVLAHPELSHEEHETSRELADRLEAAGYRVDRGVGEMPTAFRAELDTGRPGGTVGLIAVYDAAPAHRTSDGATVATHSCGHSAQSAGVLGAALALADLRESLTGTVVVVGCPADEIHAPATQRLGSGKALTAARGVWQGVDAALYAHPEFLDAVWTESLWMRRETAVVAGTRTLRNDVEPAPFAAFRRLAPLLETLDRSHVMVETVVLDGDVEEGSGLSLRAQFLVFASAEEEIDVYLRPVREALPDAVWERGNAIEAIRPDARVAAAVKDALAAAGRPVQDDLPPLPFATDFGNVTGVVPAALLGVGRPEGWAFHREGGEQQFAGPEGLAMARSIAEVLALSGLRLTA</sequence>